<comment type="subcellular location">
    <subcellularLocation>
        <location evidence="2">Cytoplasm</location>
        <location evidence="2">Cytosol</location>
    </subcellularLocation>
    <subcellularLocation>
        <location evidence="1">Nucleus</location>
    </subcellularLocation>
</comment>
<dbReference type="AlphaFoldDB" id="A0A0B6Z311"/>
<feature type="region of interest" description="Disordered" evidence="6">
    <location>
        <begin position="220"/>
        <end position="260"/>
    </location>
</feature>
<dbReference type="PANTHER" id="PTHR13438:SF2">
    <property type="entry name" value="AMINOACYL TRNA SYNTHASE COMPLEX-INTERACTING MULTIFUNCTIONAL PROTEIN 2"/>
    <property type="match status" value="1"/>
</dbReference>
<organism evidence="8">
    <name type="scientific">Arion vulgaris</name>
    <dbReference type="NCBI Taxonomy" id="1028688"/>
    <lineage>
        <taxon>Eukaryota</taxon>
        <taxon>Metazoa</taxon>
        <taxon>Spiralia</taxon>
        <taxon>Lophotrochozoa</taxon>
        <taxon>Mollusca</taxon>
        <taxon>Gastropoda</taxon>
        <taxon>Heterobranchia</taxon>
        <taxon>Euthyneura</taxon>
        <taxon>Panpulmonata</taxon>
        <taxon>Eupulmonata</taxon>
        <taxon>Stylommatophora</taxon>
        <taxon>Helicina</taxon>
        <taxon>Arionoidea</taxon>
        <taxon>Arionidae</taxon>
        <taxon>Arion</taxon>
    </lineage>
</organism>
<evidence type="ECO:0000256" key="1">
    <source>
        <dbReference type="ARBA" id="ARBA00004123"/>
    </source>
</evidence>
<dbReference type="GO" id="GO:0005634">
    <property type="term" value="C:nucleus"/>
    <property type="evidence" value="ECO:0007669"/>
    <property type="project" value="UniProtKB-SubCell"/>
</dbReference>
<feature type="compositionally biased region" description="Polar residues" evidence="6">
    <location>
        <begin position="98"/>
        <end position="112"/>
    </location>
</feature>
<gene>
    <name evidence="8" type="primary">ORF46503</name>
</gene>
<dbReference type="EMBL" id="HACG01016053">
    <property type="protein sequence ID" value="CEK62918.1"/>
    <property type="molecule type" value="Transcribed_RNA"/>
</dbReference>
<feature type="compositionally biased region" description="Polar residues" evidence="6">
    <location>
        <begin position="249"/>
        <end position="260"/>
    </location>
</feature>
<dbReference type="SUPFAM" id="SSF47616">
    <property type="entry name" value="GST C-terminal domain-like"/>
    <property type="match status" value="1"/>
</dbReference>
<dbReference type="PANTHER" id="PTHR13438">
    <property type="entry name" value="AMINOACYL TRNA SYNTHASE COMPLEX-INTERACTING MULTIFUNCTIONAL PROTEIN"/>
    <property type="match status" value="1"/>
</dbReference>
<protein>
    <recommendedName>
        <fullName evidence="7">AIMP2 thioredoxin-like domain-containing protein</fullName>
    </recommendedName>
</protein>
<keyword evidence="5" id="KW-0539">Nucleus</keyword>
<name>A0A0B6Z311_9EUPU</name>
<feature type="region of interest" description="Disordered" evidence="6">
    <location>
        <begin position="158"/>
        <end position="194"/>
    </location>
</feature>
<evidence type="ECO:0000259" key="7">
    <source>
        <dbReference type="Pfam" id="PF18569"/>
    </source>
</evidence>
<dbReference type="Gene3D" id="1.20.1050.130">
    <property type="match status" value="1"/>
</dbReference>
<evidence type="ECO:0000256" key="5">
    <source>
        <dbReference type="ARBA" id="ARBA00023242"/>
    </source>
</evidence>
<evidence type="ECO:0000313" key="8">
    <source>
        <dbReference type="EMBL" id="CEK62918.1"/>
    </source>
</evidence>
<evidence type="ECO:0000256" key="4">
    <source>
        <dbReference type="ARBA" id="ARBA00022917"/>
    </source>
</evidence>
<dbReference type="GO" id="GO:0006412">
    <property type="term" value="P:translation"/>
    <property type="evidence" value="ECO:0007669"/>
    <property type="project" value="UniProtKB-KW"/>
</dbReference>
<sequence>MGNVISRCAQDVRNAWARCSKKHAEEETMLSTCDSEPLDKCHEQIMNQSLSGVDSTSRTGSPTSVHRLEERIEPTSNTLLLAAPAPVVCSPHRHTRGRQTVMSSNSNGDLKRLNTSVDQASQTNTDAGDGTDAGREELDHCAFSRAYIVKTYSIQNATPSPSPGAHTKFPTTNHSARSSQTFSDGSSLSISPIDSLEQRQEDVLKKLERLQESVSKLAERYSVSGSPTDIPTPTLSATTSSTTSSQITVRNTQTQPSQSSLLGRRNGVLDLVICADPASIPLSLIVLCENLSNQHKVLKSTFVHSSVSAESVSDKFRSLLTSNNGIKRDNCDLAINLIWRKVPNGPQLVVDPTKQTTIEGEANIARYLTRLLNPSHEEDDIVTATLIDEILDLAQLQLLDGKTKEKTAAVRTLNSMLGKSDWLIGSEPSVADVVCWSALHQTNQASSSPANVKKWLNLCSQHKLFKSVSGLLS</sequence>
<dbReference type="Pfam" id="PF18569">
    <property type="entry name" value="Thioredoxin_16"/>
    <property type="match status" value="1"/>
</dbReference>
<keyword evidence="4" id="KW-0648">Protein biosynthesis</keyword>
<evidence type="ECO:0000256" key="2">
    <source>
        <dbReference type="ARBA" id="ARBA00004514"/>
    </source>
</evidence>
<keyword evidence="3" id="KW-0963">Cytoplasm</keyword>
<dbReference type="GO" id="GO:0005829">
    <property type="term" value="C:cytosol"/>
    <property type="evidence" value="ECO:0007669"/>
    <property type="project" value="UniProtKB-SubCell"/>
</dbReference>
<dbReference type="InterPro" id="IPR041503">
    <property type="entry name" value="AIMP2_thioredoxin"/>
</dbReference>
<accession>A0A0B6Z311</accession>
<proteinExistence type="predicted"/>
<evidence type="ECO:0000256" key="6">
    <source>
        <dbReference type="SAM" id="MobiDB-lite"/>
    </source>
</evidence>
<reference evidence="8" key="1">
    <citation type="submission" date="2014-12" db="EMBL/GenBank/DDBJ databases">
        <title>Insight into the proteome of Arion vulgaris.</title>
        <authorList>
            <person name="Aradska J."/>
            <person name="Bulat T."/>
            <person name="Smidak R."/>
            <person name="Sarate P."/>
            <person name="Gangsoo J."/>
            <person name="Sialana F."/>
            <person name="Bilban M."/>
            <person name="Lubec G."/>
        </authorList>
    </citation>
    <scope>NUCLEOTIDE SEQUENCE</scope>
    <source>
        <tissue evidence="8">Skin</tissue>
    </source>
</reference>
<dbReference type="GO" id="GO:0017101">
    <property type="term" value="C:aminoacyl-tRNA synthetase multienzyme complex"/>
    <property type="evidence" value="ECO:0007669"/>
    <property type="project" value="InterPro"/>
</dbReference>
<feature type="region of interest" description="Disordered" evidence="6">
    <location>
        <begin position="89"/>
        <end position="112"/>
    </location>
</feature>
<dbReference type="InterPro" id="IPR036282">
    <property type="entry name" value="Glutathione-S-Trfase_C_sf"/>
</dbReference>
<evidence type="ECO:0000256" key="3">
    <source>
        <dbReference type="ARBA" id="ARBA00022490"/>
    </source>
</evidence>
<feature type="compositionally biased region" description="Polar residues" evidence="6">
    <location>
        <begin position="169"/>
        <end position="192"/>
    </location>
</feature>
<feature type="domain" description="AIMP2 thioredoxin-like" evidence="7">
    <location>
        <begin position="269"/>
        <end position="359"/>
    </location>
</feature>
<feature type="compositionally biased region" description="Low complexity" evidence="6">
    <location>
        <begin position="232"/>
        <end position="248"/>
    </location>
</feature>
<dbReference type="InterPro" id="IPR042360">
    <property type="entry name" value="AIMP2"/>
</dbReference>